<dbReference type="EMBL" id="CAWUOM010000015">
    <property type="protein sequence ID" value="CAK7265158.1"/>
    <property type="molecule type" value="Genomic_DNA"/>
</dbReference>
<sequence>MSFTPFVLITGATGFIGSETLYQTLAKGYRARVVVRKESQVAPLQARYPDAGDRLEVVSVPQLEDVAAITAALAGGITHVLHIASPMPSQDGLDIQTGYIDPAVKSTVTVLEASKAVPSVKRVIVTSSALALAPLDFYFQPGYTFHEGTNSAIAVDVHAPLPPPPATEAYKYHVSKILAHRATLDWVKAETERGATIPEIVTVHPFYVIGHDRTQSGPGDAHGVNKFYLGSLMNPTPYVSSALVDVRDVATVHVGAITAANLQPQGQVTEVIVKASPITWESIISFVKENYPKFSVKLESGGPFAVPYKADTTRALQDFGLKAFHEPLDSVAALLDQNYA</sequence>
<dbReference type="Pfam" id="PF01370">
    <property type="entry name" value="Epimerase"/>
    <property type="match status" value="1"/>
</dbReference>
<evidence type="ECO:0000259" key="3">
    <source>
        <dbReference type="Pfam" id="PF01370"/>
    </source>
</evidence>
<dbReference type="SUPFAM" id="SSF51735">
    <property type="entry name" value="NAD(P)-binding Rossmann-fold domains"/>
    <property type="match status" value="1"/>
</dbReference>
<keyword evidence="1" id="KW-0560">Oxidoreductase</keyword>
<evidence type="ECO:0000256" key="2">
    <source>
        <dbReference type="ARBA" id="ARBA00023445"/>
    </source>
</evidence>
<dbReference type="InterPro" id="IPR036291">
    <property type="entry name" value="NAD(P)-bd_dom_sf"/>
</dbReference>
<dbReference type="Proteomes" id="UP001642501">
    <property type="component" value="Unassembled WGS sequence"/>
</dbReference>
<dbReference type="InterPro" id="IPR050425">
    <property type="entry name" value="NAD(P)_dehydrat-like"/>
</dbReference>
<gene>
    <name evidence="4" type="ORF">SEPCBS57363_001438</name>
</gene>
<keyword evidence="5" id="KW-1185">Reference proteome</keyword>
<dbReference type="InterPro" id="IPR001509">
    <property type="entry name" value="Epimerase_deHydtase"/>
</dbReference>
<protein>
    <recommendedName>
        <fullName evidence="3">NAD-dependent epimerase/dehydratase domain-containing protein</fullName>
    </recommendedName>
</protein>
<accession>A0ABP0DAA7</accession>
<dbReference type="PANTHER" id="PTHR10366">
    <property type="entry name" value="NAD DEPENDENT EPIMERASE/DEHYDRATASE"/>
    <property type="match status" value="1"/>
</dbReference>
<proteinExistence type="inferred from homology"/>
<reference evidence="4 5" key="1">
    <citation type="submission" date="2024-01" db="EMBL/GenBank/DDBJ databases">
        <authorList>
            <person name="Allen C."/>
            <person name="Tagirdzhanova G."/>
        </authorList>
    </citation>
    <scope>NUCLEOTIDE SEQUENCE [LARGE SCALE GENOMIC DNA]</scope>
    <source>
        <strain evidence="4 5">CBS 573.63</strain>
    </source>
</reference>
<name>A0ABP0DAA7_9PEZI</name>
<dbReference type="Gene3D" id="3.40.50.720">
    <property type="entry name" value="NAD(P)-binding Rossmann-like Domain"/>
    <property type="match status" value="1"/>
</dbReference>
<organism evidence="4 5">
    <name type="scientific">Sporothrix epigloea</name>
    <dbReference type="NCBI Taxonomy" id="1892477"/>
    <lineage>
        <taxon>Eukaryota</taxon>
        <taxon>Fungi</taxon>
        <taxon>Dikarya</taxon>
        <taxon>Ascomycota</taxon>
        <taxon>Pezizomycotina</taxon>
        <taxon>Sordariomycetes</taxon>
        <taxon>Sordariomycetidae</taxon>
        <taxon>Ophiostomatales</taxon>
        <taxon>Ophiostomataceae</taxon>
        <taxon>Sporothrix</taxon>
    </lineage>
</organism>
<evidence type="ECO:0000256" key="1">
    <source>
        <dbReference type="ARBA" id="ARBA00023002"/>
    </source>
</evidence>
<comment type="similarity">
    <text evidence="2">Belongs to the NAD(P)-dependent epimerase/dehydratase family. Dihydroflavonol-4-reductase subfamily.</text>
</comment>
<comment type="caution">
    <text evidence="4">The sequence shown here is derived from an EMBL/GenBank/DDBJ whole genome shotgun (WGS) entry which is preliminary data.</text>
</comment>
<dbReference type="PANTHER" id="PTHR10366:SF812">
    <property type="entry name" value="VPS9 DOMAIN-CONTAINING PROTEIN"/>
    <property type="match status" value="1"/>
</dbReference>
<evidence type="ECO:0000313" key="4">
    <source>
        <dbReference type="EMBL" id="CAK7265158.1"/>
    </source>
</evidence>
<evidence type="ECO:0000313" key="5">
    <source>
        <dbReference type="Proteomes" id="UP001642501"/>
    </source>
</evidence>
<feature type="domain" description="NAD-dependent epimerase/dehydratase" evidence="3">
    <location>
        <begin position="7"/>
        <end position="266"/>
    </location>
</feature>